<dbReference type="Pfam" id="PF15764">
    <property type="entry name" value="DUF4693"/>
    <property type="match status" value="1"/>
</dbReference>
<feature type="compositionally biased region" description="Basic and acidic residues" evidence="1">
    <location>
        <begin position="175"/>
        <end position="194"/>
    </location>
</feature>
<dbReference type="PANTHER" id="PTHR14870">
    <property type="entry name" value="TUBULIN EPSILON AND DELTA COMPLEX PROTEIN 2"/>
    <property type="match status" value="1"/>
</dbReference>
<feature type="compositionally biased region" description="Basic and acidic residues" evidence="1">
    <location>
        <begin position="58"/>
        <end position="69"/>
    </location>
</feature>
<accession>A0AAV7M3K7</accession>
<dbReference type="InterPro" id="IPR031518">
    <property type="entry name" value="DUF4693"/>
</dbReference>
<sequence length="513" mass="56346">MLPASCSQRLLSVLNCALEECAEQNALLELQLRRCHRLLGAWKLPSSDGVQQNTSITREQENKSSAEEQRELTLLNRALEKAMRIRSTLTPQVHEVPAKPEHDPDKKVTSSANPVRCPASVIQDKTPRPTSVTLATKPNPTKKPQGYVLHAPYRTIPEKRRSRGASVAAVQVARSTKESGKVHTREPALQKDPRSSSTSRPNQLQSEVAASHAPKTSPKGGGADRLLEDLQVDGPGHTDPVSSEKLILSGASEGSKAQLFTLKESGHTLKLPLPFRQASSKNERLWEKILLQQSNPCAVSETQFIQKLETTIDSASAAFSPAAIEKEVMGIKNTYTLLNQRLAAQSSLENTGHLTWEKEFQGLLTLESIQAAVSLHLSRLQELRKAADLHVRLDAGSRAGTTSALQVAGLVIGKGECRKSAPLTRPLLVYSSVQELKEMETQKLRVAHLQQQIDMQKVLMAELIPLLESRSLLGPSLALPYRSIYTQLCEGGQKFPALVFDDLPDTQDSDIYF</sequence>
<keyword evidence="3" id="KW-1185">Reference proteome</keyword>
<name>A0AAV7M3K7_PLEWA</name>
<feature type="compositionally biased region" description="Basic and acidic residues" evidence="1">
    <location>
        <begin position="96"/>
        <end position="108"/>
    </location>
</feature>
<proteinExistence type="predicted"/>
<feature type="compositionally biased region" description="Polar residues" evidence="1">
    <location>
        <begin position="195"/>
        <end position="208"/>
    </location>
</feature>
<feature type="compositionally biased region" description="Polar residues" evidence="1">
    <location>
        <begin position="128"/>
        <end position="139"/>
    </location>
</feature>
<feature type="region of interest" description="Disordered" evidence="1">
    <location>
        <begin position="46"/>
        <end position="69"/>
    </location>
</feature>
<dbReference type="AlphaFoldDB" id="A0AAV7M3K7"/>
<dbReference type="PANTHER" id="PTHR14870:SF1">
    <property type="entry name" value="TUBULIN EPSILON AND DELTA COMPLEX PROTEIN 2"/>
    <property type="match status" value="1"/>
</dbReference>
<dbReference type="Proteomes" id="UP001066276">
    <property type="component" value="Chromosome 10"/>
</dbReference>
<protein>
    <submittedName>
        <fullName evidence="2">Uncharacterized protein</fullName>
    </submittedName>
</protein>
<reference evidence="2" key="1">
    <citation type="journal article" date="2022" name="bioRxiv">
        <title>Sequencing and chromosome-scale assembly of the giantPleurodeles waltlgenome.</title>
        <authorList>
            <person name="Brown T."/>
            <person name="Elewa A."/>
            <person name="Iarovenko S."/>
            <person name="Subramanian E."/>
            <person name="Araus A.J."/>
            <person name="Petzold A."/>
            <person name="Susuki M."/>
            <person name="Suzuki K.-i.T."/>
            <person name="Hayashi T."/>
            <person name="Toyoda A."/>
            <person name="Oliveira C."/>
            <person name="Osipova E."/>
            <person name="Leigh N.D."/>
            <person name="Simon A."/>
            <person name="Yun M.H."/>
        </authorList>
    </citation>
    <scope>NUCLEOTIDE SEQUENCE</scope>
    <source>
        <strain evidence="2">20211129_DDA</strain>
        <tissue evidence="2">Liver</tissue>
    </source>
</reference>
<feature type="compositionally biased region" description="Polar residues" evidence="1">
    <location>
        <begin position="48"/>
        <end position="57"/>
    </location>
</feature>
<comment type="caution">
    <text evidence="2">The sequence shown here is derived from an EMBL/GenBank/DDBJ whole genome shotgun (WGS) entry which is preliminary data.</text>
</comment>
<evidence type="ECO:0000313" key="3">
    <source>
        <dbReference type="Proteomes" id="UP001066276"/>
    </source>
</evidence>
<evidence type="ECO:0000256" key="1">
    <source>
        <dbReference type="SAM" id="MobiDB-lite"/>
    </source>
</evidence>
<gene>
    <name evidence="2" type="ORF">NDU88_002826</name>
</gene>
<dbReference type="EMBL" id="JANPWB010000014">
    <property type="protein sequence ID" value="KAJ1097709.1"/>
    <property type="molecule type" value="Genomic_DNA"/>
</dbReference>
<organism evidence="2 3">
    <name type="scientific">Pleurodeles waltl</name>
    <name type="common">Iberian ribbed newt</name>
    <dbReference type="NCBI Taxonomy" id="8319"/>
    <lineage>
        <taxon>Eukaryota</taxon>
        <taxon>Metazoa</taxon>
        <taxon>Chordata</taxon>
        <taxon>Craniata</taxon>
        <taxon>Vertebrata</taxon>
        <taxon>Euteleostomi</taxon>
        <taxon>Amphibia</taxon>
        <taxon>Batrachia</taxon>
        <taxon>Caudata</taxon>
        <taxon>Salamandroidea</taxon>
        <taxon>Salamandridae</taxon>
        <taxon>Pleurodelinae</taxon>
        <taxon>Pleurodeles</taxon>
    </lineage>
</organism>
<evidence type="ECO:0000313" key="2">
    <source>
        <dbReference type="EMBL" id="KAJ1097709.1"/>
    </source>
</evidence>
<feature type="region of interest" description="Disordered" evidence="1">
    <location>
        <begin position="88"/>
        <end position="243"/>
    </location>
</feature>